<evidence type="ECO:0000256" key="1">
    <source>
        <dbReference type="ARBA" id="ARBA00000085"/>
    </source>
</evidence>
<dbReference type="SMART" id="SM00388">
    <property type="entry name" value="HisKA"/>
    <property type="match status" value="1"/>
</dbReference>
<keyword evidence="4" id="KW-0597">Phosphoprotein</keyword>
<evidence type="ECO:0000256" key="8">
    <source>
        <dbReference type="ARBA" id="ARBA00022989"/>
    </source>
</evidence>
<dbReference type="Proteomes" id="UP001221189">
    <property type="component" value="Unassembled WGS sequence"/>
</dbReference>
<dbReference type="Pfam" id="PF02518">
    <property type="entry name" value="HATPase_c"/>
    <property type="match status" value="1"/>
</dbReference>
<evidence type="ECO:0000256" key="7">
    <source>
        <dbReference type="ARBA" id="ARBA00022777"/>
    </source>
</evidence>
<feature type="transmembrane region" description="Helical" evidence="11">
    <location>
        <begin position="148"/>
        <end position="170"/>
    </location>
</feature>
<feature type="domain" description="HAMP" evidence="13">
    <location>
        <begin position="164"/>
        <end position="216"/>
    </location>
</feature>
<keyword evidence="9" id="KW-0902">Two-component regulatory system</keyword>
<feature type="domain" description="Histidine kinase" evidence="12">
    <location>
        <begin position="224"/>
        <end position="437"/>
    </location>
</feature>
<dbReference type="InterPro" id="IPR036097">
    <property type="entry name" value="HisK_dim/P_sf"/>
</dbReference>
<accession>A0ABT5KGH0</accession>
<evidence type="ECO:0000256" key="6">
    <source>
        <dbReference type="ARBA" id="ARBA00022692"/>
    </source>
</evidence>
<dbReference type="PANTHER" id="PTHR45436:SF15">
    <property type="entry name" value="SENSOR HISTIDINE KINASE CUSS"/>
    <property type="match status" value="1"/>
</dbReference>
<dbReference type="SUPFAM" id="SSF55874">
    <property type="entry name" value="ATPase domain of HSP90 chaperone/DNA topoisomerase II/histidine kinase"/>
    <property type="match status" value="1"/>
</dbReference>
<keyword evidence="8 11" id="KW-1133">Transmembrane helix</keyword>
<dbReference type="PRINTS" id="PR00344">
    <property type="entry name" value="BCTRLSENSOR"/>
</dbReference>
<protein>
    <recommendedName>
        <fullName evidence="3">histidine kinase</fullName>
        <ecNumber evidence="3">2.7.13.3</ecNumber>
    </recommendedName>
</protein>
<dbReference type="Pfam" id="PF08521">
    <property type="entry name" value="2CSK_N"/>
    <property type="match status" value="1"/>
</dbReference>
<evidence type="ECO:0000256" key="9">
    <source>
        <dbReference type="ARBA" id="ARBA00023012"/>
    </source>
</evidence>
<evidence type="ECO:0000259" key="12">
    <source>
        <dbReference type="PROSITE" id="PS50109"/>
    </source>
</evidence>
<dbReference type="InterPro" id="IPR003660">
    <property type="entry name" value="HAMP_dom"/>
</dbReference>
<dbReference type="Gene3D" id="1.10.287.130">
    <property type="match status" value="1"/>
</dbReference>
<dbReference type="GO" id="GO:0005524">
    <property type="term" value="F:ATP binding"/>
    <property type="evidence" value="ECO:0007669"/>
    <property type="project" value="UniProtKB-KW"/>
</dbReference>
<comment type="catalytic activity">
    <reaction evidence="1">
        <text>ATP + protein L-histidine = ADP + protein N-phospho-L-histidine.</text>
        <dbReference type="EC" id="2.7.13.3"/>
    </reaction>
</comment>
<evidence type="ECO:0000313" key="14">
    <source>
        <dbReference type="EMBL" id="MDC8771901.1"/>
    </source>
</evidence>
<name>A0ABT5KGH0_9BURK</name>
<dbReference type="PROSITE" id="PS50109">
    <property type="entry name" value="HIS_KIN"/>
    <property type="match status" value="1"/>
</dbReference>
<dbReference type="InterPro" id="IPR050428">
    <property type="entry name" value="TCS_sensor_his_kinase"/>
</dbReference>
<dbReference type="PANTHER" id="PTHR45436">
    <property type="entry name" value="SENSOR HISTIDINE KINASE YKOH"/>
    <property type="match status" value="1"/>
</dbReference>
<proteinExistence type="predicted"/>
<evidence type="ECO:0000256" key="3">
    <source>
        <dbReference type="ARBA" id="ARBA00012438"/>
    </source>
</evidence>
<evidence type="ECO:0000256" key="5">
    <source>
        <dbReference type="ARBA" id="ARBA00022679"/>
    </source>
</evidence>
<dbReference type="Pfam" id="PF00512">
    <property type="entry name" value="HisKA"/>
    <property type="match status" value="1"/>
</dbReference>
<keyword evidence="7" id="KW-0418">Kinase</keyword>
<reference evidence="14 15" key="1">
    <citation type="submission" date="2022-10" db="EMBL/GenBank/DDBJ databases">
        <title>Paucibacter sp. hw1 Genome sequencing.</title>
        <authorList>
            <person name="Park S."/>
        </authorList>
    </citation>
    <scope>NUCLEOTIDE SEQUENCE [LARGE SCALE GENOMIC DNA]</scope>
    <source>
        <strain evidence="15">hw1</strain>
    </source>
</reference>
<dbReference type="InterPro" id="IPR004358">
    <property type="entry name" value="Sig_transdc_His_kin-like_C"/>
</dbReference>
<dbReference type="InterPro" id="IPR005467">
    <property type="entry name" value="His_kinase_dom"/>
</dbReference>
<dbReference type="SUPFAM" id="SSF47384">
    <property type="entry name" value="Homodimeric domain of signal transducing histidine kinase"/>
    <property type="match status" value="1"/>
</dbReference>
<dbReference type="InterPro" id="IPR013727">
    <property type="entry name" value="2CSK_N"/>
</dbReference>
<dbReference type="InterPro" id="IPR003661">
    <property type="entry name" value="HisK_dim/P_dom"/>
</dbReference>
<dbReference type="SMART" id="SM00387">
    <property type="entry name" value="HATPase_c"/>
    <property type="match status" value="1"/>
</dbReference>
<organism evidence="14 15">
    <name type="scientific">Roseateles albus</name>
    <dbReference type="NCBI Taxonomy" id="2987525"/>
    <lineage>
        <taxon>Bacteria</taxon>
        <taxon>Pseudomonadati</taxon>
        <taxon>Pseudomonadota</taxon>
        <taxon>Betaproteobacteria</taxon>
        <taxon>Burkholderiales</taxon>
        <taxon>Sphaerotilaceae</taxon>
        <taxon>Roseateles</taxon>
    </lineage>
</organism>
<evidence type="ECO:0000259" key="13">
    <source>
        <dbReference type="PROSITE" id="PS50885"/>
    </source>
</evidence>
<dbReference type="EC" id="2.7.13.3" evidence="3"/>
<dbReference type="InterPro" id="IPR036890">
    <property type="entry name" value="HATPase_C_sf"/>
</dbReference>
<keyword evidence="6 11" id="KW-0812">Transmembrane</keyword>
<dbReference type="EMBL" id="JAQQXT010000005">
    <property type="protein sequence ID" value="MDC8771901.1"/>
    <property type="molecule type" value="Genomic_DNA"/>
</dbReference>
<dbReference type="PROSITE" id="PS50885">
    <property type="entry name" value="HAMP"/>
    <property type="match status" value="1"/>
</dbReference>
<dbReference type="RefSeq" id="WP_273600185.1">
    <property type="nucleotide sequence ID" value="NZ_JAQQXT010000005.1"/>
</dbReference>
<sequence>MSLNSMRARLLLSLLALLAAAALVMGASSYRTVLAETEALFDYQLRQMALALRDQGEIAPSQARTLGDEQLDFVVQIWTADGRSIYASREHANLPARALLGLAEINVAGQRWRTFSVATPGRVIQVAQPVQIRQKLAAAAALRSVLPLLWLAPLLALLGWWLSALTVAPLRAVAAEVSQRDAQALAALPTAGLPDDVAPLVKALNALLQRLGSSLDQQRAFVADAAHELRSPLTALKLQAQLLQRAPTEADRAAAMAALTAGIERAARLVEQLLALARAEPGGPALVLQTLDLSELVRGVMADCLPLALARGTELSLQAEAPVQVQAEPAALAMLVRNLLDNALRHGKAGGQVELSVTNTEGRATLWVDDDGPGIPPQDRERVFDRFYRRNPGGAGQSTIGSGLGLAIARNLAEQHGASISLGDSPLGGLRVSLTFA</sequence>
<evidence type="ECO:0000256" key="4">
    <source>
        <dbReference type="ARBA" id="ARBA00022553"/>
    </source>
</evidence>
<keyword evidence="10 11" id="KW-0472">Membrane</keyword>
<evidence type="ECO:0000256" key="2">
    <source>
        <dbReference type="ARBA" id="ARBA00004141"/>
    </source>
</evidence>
<dbReference type="InterPro" id="IPR003594">
    <property type="entry name" value="HATPase_dom"/>
</dbReference>
<keyword evidence="5" id="KW-0808">Transferase</keyword>
<dbReference type="CDD" id="cd00082">
    <property type="entry name" value="HisKA"/>
    <property type="match status" value="1"/>
</dbReference>
<evidence type="ECO:0000256" key="11">
    <source>
        <dbReference type="SAM" id="Phobius"/>
    </source>
</evidence>
<dbReference type="CDD" id="cd00075">
    <property type="entry name" value="HATPase"/>
    <property type="match status" value="1"/>
</dbReference>
<comment type="caution">
    <text evidence="14">The sequence shown here is derived from an EMBL/GenBank/DDBJ whole genome shotgun (WGS) entry which is preliminary data.</text>
</comment>
<keyword evidence="14" id="KW-0067">ATP-binding</keyword>
<keyword evidence="15" id="KW-1185">Reference proteome</keyword>
<dbReference type="Gene3D" id="3.30.565.10">
    <property type="entry name" value="Histidine kinase-like ATPase, C-terminal domain"/>
    <property type="match status" value="1"/>
</dbReference>
<gene>
    <name evidence="14" type="ORF">PRZ03_09995</name>
</gene>
<evidence type="ECO:0000313" key="15">
    <source>
        <dbReference type="Proteomes" id="UP001221189"/>
    </source>
</evidence>
<comment type="subcellular location">
    <subcellularLocation>
        <location evidence="2">Membrane</location>
        <topology evidence="2">Multi-pass membrane protein</topology>
    </subcellularLocation>
</comment>
<evidence type="ECO:0000256" key="10">
    <source>
        <dbReference type="ARBA" id="ARBA00023136"/>
    </source>
</evidence>
<keyword evidence="14" id="KW-0547">Nucleotide-binding</keyword>